<dbReference type="PANTHER" id="PTHR33112">
    <property type="entry name" value="DOMAIN PROTEIN, PUTATIVE-RELATED"/>
    <property type="match status" value="1"/>
</dbReference>
<sequence length="530" mass="59667">MIILLSNYQHAAEGEKVIDLTSTYDLYIAAGQATPAYRSQTVGGRYLGLDRSSAEYVAAIKKWVEDCANNHGPKCCMTVSKAERVDPYDVPLPSRCIDVGGSGDIVLRDCAGVRGSYITLSHRWTDETQQSKTTKNNWGLRLHGLEFDNLSKSLNEVISFTRQLGVRYIWIDSICIIQDDPADLHKELLNMAQYYQNSLFTLASEIGTKHTNGLLRLPNQIDKLIQLPYMDSGKQRGNLYVYKQKWKTNDRYLSEVGRSELLSRGWVFQEWFLSGRIVHFAPSDTYLECRSQRPLSVRNQKIEVFSIESKSAARKSDLDSTKYSTLRLGFKSEFHIDAELSFDMWYGLAQSYAQLHLTKASDHLNAIAGIASEFTQAVANLYSTRDELISASSPSRSDSDPHMAYISGLWLPDINHGLLWRAMHEDSGQCGCGSPSWSWLSLAGPVTWPERHDLVVDECEVISVDREQVSNSASYLITMTTTLKVLGKVQPVLVRGQMGLALDRDLAILTGTKYTHGKSVHLRRFEIIQI</sequence>
<accession>A0ABR0SGF6</accession>
<evidence type="ECO:0000313" key="3">
    <source>
        <dbReference type="Proteomes" id="UP001338125"/>
    </source>
</evidence>
<dbReference type="EMBL" id="JAVFKD010000014">
    <property type="protein sequence ID" value="KAK5991269.1"/>
    <property type="molecule type" value="Genomic_DNA"/>
</dbReference>
<gene>
    <name evidence="2" type="ORF">PT974_09549</name>
</gene>
<protein>
    <recommendedName>
        <fullName evidence="1">Heterokaryon incompatibility domain-containing protein</fullName>
    </recommendedName>
</protein>
<name>A0ABR0SGF6_9HYPO</name>
<evidence type="ECO:0000259" key="1">
    <source>
        <dbReference type="Pfam" id="PF06985"/>
    </source>
</evidence>
<comment type="caution">
    <text evidence="2">The sequence shown here is derived from an EMBL/GenBank/DDBJ whole genome shotgun (WGS) entry which is preliminary data.</text>
</comment>
<dbReference type="Proteomes" id="UP001338125">
    <property type="component" value="Unassembled WGS sequence"/>
</dbReference>
<feature type="domain" description="Heterokaryon incompatibility" evidence="1">
    <location>
        <begin position="117"/>
        <end position="270"/>
    </location>
</feature>
<dbReference type="PANTHER" id="PTHR33112:SF9">
    <property type="entry name" value="HETEROKARYON INCOMPATIBILITY DOMAIN-CONTAINING PROTEIN"/>
    <property type="match status" value="1"/>
</dbReference>
<proteinExistence type="predicted"/>
<reference evidence="2 3" key="1">
    <citation type="submission" date="2024-01" db="EMBL/GenBank/DDBJ databases">
        <title>Complete genome of Cladobotryum mycophilum ATHUM6906.</title>
        <authorList>
            <person name="Christinaki A.C."/>
            <person name="Myridakis A.I."/>
            <person name="Kouvelis V.N."/>
        </authorList>
    </citation>
    <scope>NUCLEOTIDE SEQUENCE [LARGE SCALE GENOMIC DNA]</scope>
    <source>
        <strain evidence="2 3">ATHUM6906</strain>
    </source>
</reference>
<keyword evidence="3" id="KW-1185">Reference proteome</keyword>
<dbReference type="InterPro" id="IPR010730">
    <property type="entry name" value="HET"/>
</dbReference>
<dbReference type="Pfam" id="PF06985">
    <property type="entry name" value="HET"/>
    <property type="match status" value="1"/>
</dbReference>
<organism evidence="2 3">
    <name type="scientific">Cladobotryum mycophilum</name>
    <dbReference type="NCBI Taxonomy" id="491253"/>
    <lineage>
        <taxon>Eukaryota</taxon>
        <taxon>Fungi</taxon>
        <taxon>Dikarya</taxon>
        <taxon>Ascomycota</taxon>
        <taxon>Pezizomycotina</taxon>
        <taxon>Sordariomycetes</taxon>
        <taxon>Hypocreomycetidae</taxon>
        <taxon>Hypocreales</taxon>
        <taxon>Hypocreaceae</taxon>
        <taxon>Cladobotryum</taxon>
    </lineage>
</organism>
<evidence type="ECO:0000313" key="2">
    <source>
        <dbReference type="EMBL" id="KAK5991269.1"/>
    </source>
</evidence>